<dbReference type="EMBL" id="CAKLBY020000160">
    <property type="protein sequence ID" value="CAK7930065.1"/>
    <property type="molecule type" value="Genomic_DNA"/>
</dbReference>
<protein>
    <submittedName>
        <fullName evidence="2">Uncharacterized protein</fullName>
    </submittedName>
</protein>
<evidence type="ECO:0000256" key="1">
    <source>
        <dbReference type="SAM" id="MobiDB-lite"/>
    </source>
</evidence>
<dbReference type="AlphaFoldDB" id="A0AAV1U6A7"/>
<feature type="region of interest" description="Disordered" evidence="1">
    <location>
        <begin position="1"/>
        <end position="144"/>
    </location>
</feature>
<evidence type="ECO:0000313" key="2">
    <source>
        <dbReference type="EMBL" id="CAK7930065.1"/>
    </source>
</evidence>
<gene>
    <name evidence="2" type="ORF">PM001_LOCUS15215</name>
</gene>
<proteinExistence type="predicted"/>
<accession>A0AAV1U6A7</accession>
<dbReference type="Proteomes" id="UP001162060">
    <property type="component" value="Unassembled WGS sequence"/>
</dbReference>
<feature type="compositionally biased region" description="Basic and acidic residues" evidence="1">
    <location>
        <begin position="24"/>
        <end position="42"/>
    </location>
</feature>
<name>A0AAV1U6A7_9STRA</name>
<sequence length="203" mass="22066">MRVSAYPVTGELPPPDSEPPDQEVGDRRPEEPEGHSPRERSMPSRGGVDQRAVLSEGDNMRPSSASSVNLGDTAVPESVSTDSMPVPCQPSPKAEQGIKTEPVPSQPSLNYKPEACSPPVPGDPSIDTTTRDGTPDGSPSVVRPQEMYVAFGEARRMAINDPECDKWLTTLAELFTIVHDSVKIDEKLVPPGKKRFPILRREE</sequence>
<comment type="caution">
    <text evidence="2">The sequence shown here is derived from an EMBL/GenBank/DDBJ whole genome shotgun (WGS) entry which is preliminary data.</text>
</comment>
<reference evidence="2" key="1">
    <citation type="submission" date="2024-01" db="EMBL/GenBank/DDBJ databases">
        <authorList>
            <person name="Webb A."/>
        </authorList>
    </citation>
    <scope>NUCLEOTIDE SEQUENCE</scope>
    <source>
        <strain evidence="2">Pm1</strain>
    </source>
</reference>
<evidence type="ECO:0000313" key="3">
    <source>
        <dbReference type="Proteomes" id="UP001162060"/>
    </source>
</evidence>
<organism evidence="2 3">
    <name type="scientific">Peronospora matthiolae</name>
    <dbReference type="NCBI Taxonomy" id="2874970"/>
    <lineage>
        <taxon>Eukaryota</taxon>
        <taxon>Sar</taxon>
        <taxon>Stramenopiles</taxon>
        <taxon>Oomycota</taxon>
        <taxon>Peronosporomycetes</taxon>
        <taxon>Peronosporales</taxon>
        <taxon>Peronosporaceae</taxon>
        <taxon>Peronospora</taxon>
    </lineage>
</organism>
<feature type="compositionally biased region" description="Polar residues" evidence="1">
    <location>
        <begin position="61"/>
        <end position="70"/>
    </location>
</feature>